<dbReference type="InterPro" id="IPR016159">
    <property type="entry name" value="Cullin_repeat-like_dom_sf"/>
</dbReference>
<dbReference type="Pfam" id="PF03081">
    <property type="entry name" value="Exo70_C"/>
    <property type="match status" value="1"/>
</dbReference>
<sequence length="687" mass="77319">MGVKSDGEGRRIESLLAAKKSLQNTLEKSRDLAVALEKTGPRLEGMSRRLPELEAEVGPMRNHRKILFGIGGHIDRAVGPAAELLKVFNAVHGLEKSLLSDPRSDIWGYLAVVKRLEEALKFLAENCGEATQWLQDIVQHLEKHGVGERNHLPNLKKSLENLRALQAAEEEKARLDGGLLQAALDKLEGEFQGLLEEHTVALKPSPAPLPSERPCIAPSPLPGPVVQKLQAILERLTVNSRLDRCLKIYVELRSANAKASLAALGLDYLATEIVSVENVEAYVARWTKDLEFAVKHVLDAEYRLCGEVYEKIGPDVWVGCFGQIALEAGMLGFLRFAETVADSKPNPIKLLKLLDIFDGLNRLRPDFNKLFGGKACYEIQNRTRDIVKKVIEGSCEIFRELMTQVELQRQRPAPANGGVPMLVSFLVGFCNQLLEDRYRPVLTQVLVIERSWRRERFQERILTEGIINIVRALEVNLDTWCKSYEDPVLSHLFMMNNHCHFYVHAKGTKLGDLIGEPWLREHQQYKEYYATMFFRDSWGKIPALLSRDGLITLSGGRATARDLLKKRLKAFIEAFDGLYRKHATWVIPDKELRESISHSVVQALVPVYRSYMQNYGPLVEQDESPKKNAKYTAQDLEWMLGGLFQQTSQKPMNGTAKFNRAVSLDPTNSPMNGNGKANLLRTSSAVI</sequence>
<dbReference type="GO" id="GO:0015031">
    <property type="term" value="P:protein transport"/>
    <property type="evidence" value="ECO:0007669"/>
    <property type="project" value="UniProtKB-KW"/>
</dbReference>
<dbReference type="InterPro" id="IPR046364">
    <property type="entry name" value="Exo70_C"/>
</dbReference>
<dbReference type="GO" id="GO:0000145">
    <property type="term" value="C:exocyst"/>
    <property type="evidence" value="ECO:0007669"/>
    <property type="project" value="InterPro"/>
</dbReference>
<dbReference type="EMBL" id="GCHU01028759">
    <property type="protein sequence ID" value="JAG85312.1"/>
    <property type="molecule type" value="Transcribed_RNA"/>
</dbReference>
<feature type="domain" description="Exocyst complex subunit Exo70 C-terminal" evidence="6">
    <location>
        <begin position="285"/>
        <end position="640"/>
    </location>
</feature>
<protein>
    <recommendedName>
        <fullName evidence="3">Exocyst subunit Exo70 family protein</fullName>
    </recommendedName>
</protein>
<keyword evidence="3" id="KW-0268">Exocytosis</keyword>
<dbReference type="PANTHER" id="PTHR12542:SF85">
    <property type="entry name" value="EXOCYST SUBUNIT EXO70 FAMILY PROTEIN"/>
    <property type="match status" value="1"/>
</dbReference>
<dbReference type="Gene3D" id="1.20.1280.170">
    <property type="entry name" value="Exocyst complex component Exo70"/>
    <property type="match status" value="1"/>
</dbReference>
<evidence type="ECO:0000256" key="2">
    <source>
        <dbReference type="ARBA" id="ARBA00022448"/>
    </source>
</evidence>
<dbReference type="PANTHER" id="PTHR12542">
    <property type="entry name" value="EXOCYST COMPLEX PROTEIN EXO70"/>
    <property type="match status" value="1"/>
</dbReference>
<dbReference type="InterPro" id="IPR004140">
    <property type="entry name" value="Exo70"/>
</dbReference>
<proteinExistence type="inferred from homology"/>
<dbReference type="Pfam" id="PF20669">
    <property type="entry name" value="Exo70_N"/>
    <property type="match status" value="1"/>
</dbReference>
<dbReference type="GO" id="GO:0005546">
    <property type="term" value="F:phosphatidylinositol-4,5-bisphosphate binding"/>
    <property type="evidence" value="ECO:0007669"/>
    <property type="project" value="InterPro"/>
</dbReference>
<evidence type="ECO:0000256" key="5">
    <source>
        <dbReference type="SAM" id="MobiDB-lite"/>
    </source>
</evidence>
<reference evidence="7" key="1">
    <citation type="submission" date="2015-02" db="EMBL/GenBank/DDBJ databases">
        <title>A transcriptome of Wollemia nobilis - a relic of Gondwana.</title>
        <authorList>
            <person name="Chia J.Y."/>
            <person name="Leong Y.S."/>
            <person name="Abdul Karim S."/>
            <person name="Wan Azmi N."/>
            <person name="Hercus R."/>
            <person name="Croft L."/>
        </authorList>
    </citation>
    <scope>NUCLEOTIDE SEQUENCE</scope>
    <source>
        <strain evidence="7">MaeBrown</strain>
        <tissue evidence="7">Leaf</tissue>
    </source>
</reference>
<evidence type="ECO:0000313" key="7">
    <source>
        <dbReference type="EMBL" id="JAG85312.1"/>
    </source>
</evidence>
<comment type="similarity">
    <text evidence="1 3">Belongs to the EXO70 family.</text>
</comment>
<evidence type="ECO:0000256" key="4">
    <source>
        <dbReference type="SAM" id="Coils"/>
    </source>
</evidence>
<dbReference type="AlphaFoldDB" id="A0A0C9S0S4"/>
<evidence type="ECO:0000256" key="3">
    <source>
        <dbReference type="RuleBase" id="RU365026"/>
    </source>
</evidence>
<feature type="coiled-coil region" evidence="4">
    <location>
        <begin position="12"/>
        <end position="39"/>
    </location>
</feature>
<keyword evidence="4" id="KW-0175">Coiled coil</keyword>
<evidence type="ECO:0000259" key="6">
    <source>
        <dbReference type="Pfam" id="PF03081"/>
    </source>
</evidence>
<accession>A0A0C9S0S4</accession>
<dbReference type="SUPFAM" id="SSF74788">
    <property type="entry name" value="Cullin repeat-like"/>
    <property type="match status" value="1"/>
</dbReference>
<dbReference type="GO" id="GO:0006887">
    <property type="term" value="P:exocytosis"/>
    <property type="evidence" value="ECO:0007669"/>
    <property type="project" value="UniProtKB-KW"/>
</dbReference>
<organism evidence="7">
    <name type="scientific">Wollemia nobilis</name>
    <dbReference type="NCBI Taxonomy" id="56998"/>
    <lineage>
        <taxon>Eukaryota</taxon>
        <taxon>Viridiplantae</taxon>
        <taxon>Streptophyta</taxon>
        <taxon>Embryophyta</taxon>
        <taxon>Tracheophyta</taxon>
        <taxon>Spermatophyta</taxon>
        <taxon>Pinopsida</taxon>
        <taxon>Pinidae</taxon>
        <taxon>Conifers II</taxon>
        <taxon>Araucariales</taxon>
        <taxon>Araucariaceae</taxon>
        <taxon>Wollemia</taxon>
    </lineage>
</organism>
<evidence type="ECO:0000256" key="1">
    <source>
        <dbReference type="ARBA" id="ARBA00006756"/>
    </source>
</evidence>
<keyword evidence="2 3" id="KW-0813">Transport</keyword>
<comment type="function">
    <text evidence="3">Component of the exocyst complex.</text>
</comment>
<name>A0A0C9S0S4_9CONI</name>
<keyword evidence="3" id="KW-0653">Protein transport</keyword>
<feature type="region of interest" description="Disordered" evidence="5">
    <location>
        <begin position="664"/>
        <end position="687"/>
    </location>
</feature>